<evidence type="ECO:0000313" key="11">
    <source>
        <dbReference type="Proteomes" id="UP000694844"/>
    </source>
</evidence>
<dbReference type="PROSITE" id="PS50206">
    <property type="entry name" value="RHODANESE_3"/>
    <property type="match status" value="1"/>
</dbReference>
<evidence type="ECO:0000256" key="3">
    <source>
        <dbReference type="ARBA" id="ARBA00022776"/>
    </source>
</evidence>
<keyword evidence="6 8" id="KW-0131">Cell cycle</keyword>
<evidence type="ECO:0000259" key="10">
    <source>
        <dbReference type="PROSITE" id="PS50206"/>
    </source>
</evidence>
<evidence type="ECO:0000256" key="9">
    <source>
        <dbReference type="SAM" id="MobiDB-lite"/>
    </source>
</evidence>
<comment type="catalytic activity">
    <reaction evidence="7 8">
        <text>O-phospho-L-tyrosyl-[protein] + H2O = L-tyrosyl-[protein] + phosphate</text>
        <dbReference type="Rhea" id="RHEA:10684"/>
        <dbReference type="Rhea" id="RHEA-COMP:10136"/>
        <dbReference type="Rhea" id="RHEA-COMP:20101"/>
        <dbReference type="ChEBI" id="CHEBI:15377"/>
        <dbReference type="ChEBI" id="CHEBI:43474"/>
        <dbReference type="ChEBI" id="CHEBI:46858"/>
        <dbReference type="ChEBI" id="CHEBI:61978"/>
        <dbReference type="EC" id="3.1.3.48"/>
    </reaction>
</comment>
<dbReference type="PRINTS" id="PR00716">
    <property type="entry name" value="MPIPHPHTASE"/>
</dbReference>
<dbReference type="GeneID" id="111132549"/>
<accession>A0A8B8E7F7</accession>
<comment type="similarity">
    <text evidence="1 8">Belongs to the MPI phosphatase family.</text>
</comment>
<keyword evidence="3 8" id="KW-0498">Mitosis</keyword>
<keyword evidence="2 8" id="KW-0132">Cell division</keyword>
<dbReference type="GO" id="GO:0005737">
    <property type="term" value="C:cytoplasm"/>
    <property type="evidence" value="ECO:0007669"/>
    <property type="project" value="TreeGrafter"/>
</dbReference>
<dbReference type="Pfam" id="PF00581">
    <property type="entry name" value="Rhodanese"/>
    <property type="match status" value="1"/>
</dbReference>
<evidence type="ECO:0000256" key="6">
    <source>
        <dbReference type="ARBA" id="ARBA00023306"/>
    </source>
</evidence>
<gene>
    <name evidence="12" type="primary">LOC111132549</name>
</gene>
<evidence type="ECO:0000256" key="8">
    <source>
        <dbReference type="RuleBase" id="RU368028"/>
    </source>
</evidence>
<evidence type="ECO:0000256" key="4">
    <source>
        <dbReference type="ARBA" id="ARBA00022801"/>
    </source>
</evidence>
<protein>
    <recommendedName>
        <fullName evidence="8">M-phase inducer phosphatase</fullName>
        <ecNumber evidence="8">3.1.3.48</ecNumber>
    </recommendedName>
</protein>
<dbReference type="GO" id="GO:0110032">
    <property type="term" value="P:positive regulation of G2/MI transition of meiotic cell cycle"/>
    <property type="evidence" value="ECO:0007669"/>
    <property type="project" value="TreeGrafter"/>
</dbReference>
<dbReference type="RefSeq" id="XP_022336080.1">
    <property type="nucleotide sequence ID" value="XM_022480372.1"/>
</dbReference>
<feature type="compositionally biased region" description="Basic and acidic residues" evidence="9">
    <location>
        <begin position="95"/>
        <end position="119"/>
    </location>
</feature>
<dbReference type="PANTHER" id="PTHR10828:SF17">
    <property type="entry name" value="PROTEIN-TYROSINE-PHOSPHATASE"/>
    <property type="match status" value="1"/>
</dbReference>
<feature type="domain" description="Rhodanese" evidence="10">
    <location>
        <begin position="196"/>
        <end position="306"/>
    </location>
</feature>
<keyword evidence="4 8" id="KW-0378">Hydrolase</keyword>
<dbReference type="AlphaFoldDB" id="A0A8B8E7F7"/>
<dbReference type="GO" id="GO:0005634">
    <property type="term" value="C:nucleus"/>
    <property type="evidence" value="ECO:0007669"/>
    <property type="project" value="TreeGrafter"/>
</dbReference>
<dbReference type="GO" id="GO:0004725">
    <property type="term" value="F:protein tyrosine phosphatase activity"/>
    <property type="evidence" value="ECO:0007669"/>
    <property type="project" value="UniProtKB-UniRule"/>
</dbReference>
<dbReference type="EC" id="3.1.3.48" evidence="8"/>
<proteinExistence type="inferred from homology"/>
<dbReference type="Gene3D" id="3.40.250.10">
    <property type="entry name" value="Rhodanese-like domain"/>
    <property type="match status" value="1"/>
</dbReference>
<name>A0A8B8E7F7_CRAVI</name>
<organism evidence="11 12">
    <name type="scientific">Crassostrea virginica</name>
    <name type="common">Eastern oyster</name>
    <dbReference type="NCBI Taxonomy" id="6565"/>
    <lineage>
        <taxon>Eukaryota</taxon>
        <taxon>Metazoa</taxon>
        <taxon>Spiralia</taxon>
        <taxon>Lophotrochozoa</taxon>
        <taxon>Mollusca</taxon>
        <taxon>Bivalvia</taxon>
        <taxon>Autobranchia</taxon>
        <taxon>Pteriomorphia</taxon>
        <taxon>Ostreida</taxon>
        <taxon>Ostreoidea</taxon>
        <taxon>Ostreidae</taxon>
        <taxon>Crassostrea</taxon>
    </lineage>
</organism>
<reference evidence="12" key="1">
    <citation type="submission" date="2025-08" db="UniProtKB">
        <authorList>
            <consortium name="RefSeq"/>
        </authorList>
    </citation>
    <scope>IDENTIFICATION</scope>
    <source>
        <tissue evidence="12">Whole sample</tissue>
    </source>
</reference>
<dbReference type="InterPro" id="IPR000751">
    <property type="entry name" value="MPI_Phosphatase"/>
</dbReference>
<dbReference type="OrthoDB" id="9999371at2759"/>
<evidence type="ECO:0000313" key="12">
    <source>
        <dbReference type="RefSeq" id="XP_022336080.1"/>
    </source>
</evidence>
<dbReference type="InterPro" id="IPR036873">
    <property type="entry name" value="Rhodanese-like_dom_sf"/>
</dbReference>
<dbReference type="SUPFAM" id="SSF52821">
    <property type="entry name" value="Rhodanese/Cell cycle control phosphatase"/>
    <property type="match status" value="1"/>
</dbReference>
<dbReference type="FunFam" id="3.40.250.10:FF:000021">
    <property type="entry name" value="M-phase inducer phosphatase cdc-25.2"/>
    <property type="match status" value="1"/>
</dbReference>
<comment type="function">
    <text evidence="8">Tyrosine protein phosphatase which functions as a dosage-dependent inducer of mitotic progression.</text>
</comment>
<dbReference type="InterPro" id="IPR001763">
    <property type="entry name" value="Rhodanese-like_dom"/>
</dbReference>
<dbReference type="SMART" id="SM00450">
    <property type="entry name" value="RHOD"/>
    <property type="match status" value="1"/>
</dbReference>
<sequence length="348" mass="40073">MASFMFLLVKRIYVRILTDSFCVIMLIPSNLDVDLDYLPLPKLTLFDDDENYNDSGLGMEECILEVTSSKNNRPSMIKSLIERPFAKFSESPSIETRRSTKRTERSTETNEESLRKRPKFAERKNILKKSLSFGDNPLGDDDEIKAVVGRMVEESNLTGDGSQTCSLPTIPGKHSDLRSITNETVVDVISGKYDDSIGSVLIVDCRYPYEYDGGHVPGSINAYRPEDVQFILDQHQRMCDEAEGKRHVVIFYCEFSSERGPRMCRNVRKADRNHNMDRYPFLNFPELYIMQNGFKAFFETHQNVCEPQGYTPMLHKDHSDDLRHFRSRSKSWNGGSKRRASALQFSWL</sequence>
<dbReference type="GO" id="GO:0051301">
    <property type="term" value="P:cell division"/>
    <property type="evidence" value="ECO:0007669"/>
    <property type="project" value="UniProtKB-UniRule"/>
</dbReference>
<keyword evidence="11" id="KW-1185">Reference proteome</keyword>
<evidence type="ECO:0000256" key="5">
    <source>
        <dbReference type="ARBA" id="ARBA00022912"/>
    </source>
</evidence>
<dbReference type="KEGG" id="cvn:111132549"/>
<dbReference type="GO" id="GO:0010971">
    <property type="term" value="P:positive regulation of G2/M transition of mitotic cell cycle"/>
    <property type="evidence" value="ECO:0007669"/>
    <property type="project" value="TreeGrafter"/>
</dbReference>
<keyword evidence="5 8" id="KW-0904">Protein phosphatase</keyword>
<dbReference type="Proteomes" id="UP000694844">
    <property type="component" value="Chromosome 5"/>
</dbReference>
<dbReference type="CDD" id="cd01530">
    <property type="entry name" value="Cdc25"/>
    <property type="match status" value="1"/>
</dbReference>
<evidence type="ECO:0000256" key="1">
    <source>
        <dbReference type="ARBA" id="ARBA00011065"/>
    </source>
</evidence>
<evidence type="ECO:0000256" key="2">
    <source>
        <dbReference type="ARBA" id="ARBA00022618"/>
    </source>
</evidence>
<evidence type="ECO:0000256" key="7">
    <source>
        <dbReference type="ARBA" id="ARBA00051722"/>
    </source>
</evidence>
<dbReference type="PANTHER" id="PTHR10828">
    <property type="entry name" value="M-PHASE INDUCER PHOSPHATASE DUAL SPECIFICITY PHOSPHATASE CDC25"/>
    <property type="match status" value="1"/>
</dbReference>
<feature type="region of interest" description="Disordered" evidence="9">
    <location>
        <begin position="91"/>
        <end position="119"/>
    </location>
</feature>
<dbReference type="GO" id="GO:0000086">
    <property type="term" value="P:G2/M transition of mitotic cell cycle"/>
    <property type="evidence" value="ECO:0007669"/>
    <property type="project" value="TreeGrafter"/>
</dbReference>